<dbReference type="RefSeq" id="WP_155091287.1">
    <property type="nucleotide sequence ID" value="NZ_CP102754.1"/>
</dbReference>
<organism evidence="1 2">
    <name type="scientific">Myroides albus</name>
    <dbReference type="NCBI Taxonomy" id="2562892"/>
    <lineage>
        <taxon>Bacteria</taxon>
        <taxon>Pseudomonadati</taxon>
        <taxon>Bacteroidota</taxon>
        <taxon>Flavobacteriia</taxon>
        <taxon>Flavobacteriales</taxon>
        <taxon>Flavobacteriaceae</taxon>
        <taxon>Myroides</taxon>
    </lineage>
</organism>
<evidence type="ECO:0000313" key="2">
    <source>
        <dbReference type="Proteomes" id="UP000438760"/>
    </source>
</evidence>
<gene>
    <name evidence="1" type="ORF">GJV76_03655</name>
</gene>
<accession>A0A6I3LHD0</accession>
<dbReference type="Proteomes" id="UP000438760">
    <property type="component" value="Unassembled WGS sequence"/>
</dbReference>
<reference evidence="1 2" key="1">
    <citation type="submission" date="2019-11" db="EMBL/GenBank/DDBJ databases">
        <title>Genome of Strain BIT-d1.</title>
        <authorList>
            <person name="Yang Y."/>
        </authorList>
    </citation>
    <scope>NUCLEOTIDE SEQUENCE [LARGE SCALE GENOMIC DNA]</scope>
    <source>
        <strain evidence="1 2">BIT-d1</strain>
    </source>
</reference>
<sequence>MERMYQNDEFVCVELNGLRIERVITCMSDERDNVIVLYLKVEALGWFDFFIDAGIAVMEKIKEIEEDDSYIYLDKSQELEAIGVRIKGIYCQSVESSCRLAIALENNTNLILQSKDMSDYESDVELLLLDLG</sequence>
<evidence type="ECO:0000313" key="1">
    <source>
        <dbReference type="EMBL" id="MTG97237.1"/>
    </source>
</evidence>
<dbReference type="AlphaFoldDB" id="A0A6I3LHD0"/>
<name>A0A6I3LHD0_9FLAO</name>
<protein>
    <submittedName>
        <fullName evidence="1">Uncharacterized protein</fullName>
    </submittedName>
</protein>
<proteinExistence type="predicted"/>
<dbReference type="EMBL" id="WMJX01000004">
    <property type="protein sequence ID" value="MTG97237.1"/>
    <property type="molecule type" value="Genomic_DNA"/>
</dbReference>
<keyword evidence="2" id="KW-1185">Reference proteome</keyword>
<dbReference type="OrthoDB" id="1150265at2"/>
<comment type="caution">
    <text evidence="1">The sequence shown here is derived from an EMBL/GenBank/DDBJ whole genome shotgun (WGS) entry which is preliminary data.</text>
</comment>